<feature type="chain" id="PRO_5038745845" evidence="2">
    <location>
        <begin position="26"/>
        <end position="924"/>
    </location>
</feature>
<dbReference type="Pfam" id="PF07715">
    <property type="entry name" value="Plug"/>
    <property type="match status" value="1"/>
</dbReference>
<evidence type="ECO:0000313" key="5">
    <source>
        <dbReference type="Proteomes" id="UP000806522"/>
    </source>
</evidence>
<sequence>MNSKILLKSMVFATCLMPMALPVAAQSLLNDNNKLSTNASHTISGEELQHTAATTLKEALYGRLLGLTVLNNGQFIGDNGAGATFNIRGTQTTSENNILILVDGIKRSIDYLTVDEVESVTVLRDGAATAIYGYEGLNGAILIKTKRGAEQKLSVQVGYNHKFVFDPKTADFVDAPTYAKAMNQARFNDGLSPMYNQTEIDAFANQSAPYYYPQVDWKHLALKDMGAENRINLALNGGSKRLKFFSFMDYTDCRGLLKDTKQDDYNSQLKFSKANIRTNIDAELTTTTTMQVNLLGSFVETNRPAGVSANDVFDMFYKVPSSAFPVTNNPDGELAGVWGGNTTYSTNNVIAQIQSSGFRKSHSRLFQGDITLRQDLGALLDGLSVAARFGYNNYSQIYEHNSKGFMYGYERYTFDADGSVNGLTTYSAGDKTDNTNFNYWQEQHLRSSYLSLSADYQTQFTGNDHFSASLIWNQQNETPNGQYLTFNRMNWMACLHYDLNNKYIANLTLAANGSNRSYPEKWSFSPALSLGYIFANNDASSILNYGKLRLSGAIRHLDYVPINGIWLENYNGGGGDYYFGAGNGYQTWGTFISYQPTDHFKLETAYQFNLGADLRVFKHLDLTIDGYYNYRDNILLSGDGLVSSIVGVPSGYVNWGRVASYGVEVGANWVQKLGKDVSLNLGGQFTWGRNRIRRTIENVASDYLSAIDGRVNQAWGLEVLGFFADDADIANSPEQEFDNCKPGDFKYKDQNGDGAINENDVVKMGYSTSVPELNYAINMGLKAGNFGFSALLQGAGMFTRYMGAIGVWTPMIGGANLTQDYYDNCWDNSNAPQYPRLTSQANNNNYRANNVWWKNVNFLKLRNCEVYYLLPQSLISHIRLSQCKIFVKGENLLDFSNMKQLDAETMSTGYPIMKTVSVGASLLF</sequence>
<dbReference type="InterPro" id="IPR018247">
    <property type="entry name" value="EF_Hand_1_Ca_BS"/>
</dbReference>
<evidence type="ECO:0000313" key="4">
    <source>
        <dbReference type="EMBL" id="MBE6270489.1"/>
    </source>
</evidence>
<keyword evidence="1" id="KW-1134">Transmembrane beta strand</keyword>
<comment type="subcellular location">
    <subcellularLocation>
        <location evidence="1">Cell outer membrane</location>
        <topology evidence="1">Multi-pass membrane protein</topology>
    </subcellularLocation>
</comment>
<keyword evidence="2" id="KW-0732">Signal</keyword>
<comment type="caution">
    <text evidence="4">The sequence shown here is derived from an EMBL/GenBank/DDBJ whole genome shotgun (WGS) entry which is preliminary data.</text>
</comment>
<feature type="signal peptide" evidence="2">
    <location>
        <begin position="1"/>
        <end position="25"/>
    </location>
</feature>
<dbReference type="Proteomes" id="UP000806522">
    <property type="component" value="Unassembled WGS sequence"/>
</dbReference>
<dbReference type="InterPro" id="IPR039426">
    <property type="entry name" value="TonB-dep_rcpt-like"/>
</dbReference>
<evidence type="ECO:0000259" key="3">
    <source>
        <dbReference type="Pfam" id="PF07715"/>
    </source>
</evidence>
<dbReference type="PROSITE" id="PS52016">
    <property type="entry name" value="TONB_DEPENDENT_REC_3"/>
    <property type="match status" value="1"/>
</dbReference>
<feature type="domain" description="TonB-dependent receptor plug" evidence="3">
    <location>
        <begin position="37"/>
        <end position="140"/>
    </location>
</feature>
<dbReference type="InterPro" id="IPR037066">
    <property type="entry name" value="Plug_dom_sf"/>
</dbReference>
<dbReference type="SUPFAM" id="SSF56935">
    <property type="entry name" value="Porins"/>
    <property type="match status" value="1"/>
</dbReference>
<dbReference type="Gene3D" id="2.170.130.10">
    <property type="entry name" value="TonB-dependent receptor, plug domain"/>
    <property type="match status" value="1"/>
</dbReference>
<evidence type="ECO:0000256" key="2">
    <source>
        <dbReference type="SAM" id="SignalP"/>
    </source>
</evidence>
<keyword evidence="1" id="KW-0472">Membrane</keyword>
<dbReference type="PROSITE" id="PS00018">
    <property type="entry name" value="EF_HAND_1"/>
    <property type="match status" value="1"/>
</dbReference>
<dbReference type="EMBL" id="SUYC01000005">
    <property type="protein sequence ID" value="MBE6270489.1"/>
    <property type="molecule type" value="Genomic_DNA"/>
</dbReference>
<comment type="similarity">
    <text evidence="1">Belongs to the TonB-dependent receptor family.</text>
</comment>
<gene>
    <name evidence="4" type="ORF">E7101_06010</name>
</gene>
<dbReference type="InterPro" id="IPR023996">
    <property type="entry name" value="TonB-dep_OMP_SusC/RagA"/>
</dbReference>
<dbReference type="AlphaFoldDB" id="A0A9D5P4A6"/>
<name>A0A9D5P4A6_XYLRU</name>
<dbReference type="NCBIfam" id="TIGR04056">
    <property type="entry name" value="OMP_RagA_SusC"/>
    <property type="match status" value="1"/>
</dbReference>
<keyword evidence="1" id="KW-0998">Cell outer membrane</keyword>
<accession>A0A9D5P4A6</accession>
<keyword evidence="1" id="KW-0813">Transport</keyword>
<evidence type="ECO:0000256" key="1">
    <source>
        <dbReference type="PROSITE-ProRule" id="PRU01360"/>
    </source>
</evidence>
<dbReference type="InterPro" id="IPR012910">
    <property type="entry name" value="Plug_dom"/>
</dbReference>
<protein>
    <submittedName>
        <fullName evidence="4">SusC/RagA family TonB-linked outer membrane protein</fullName>
    </submittedName>
</protein>
<organism evidence="4 5">
    <name type="scientific">Xylanibacter ruminicola</name>
    <name type="common">Prevotella ruminicola</name>
    <dbReference type="NCBI Taxonomy" id="839"/>
    <lineage>
        <taxon>Bacteria</taxon>
        <taxon>Pseudomonadati</taxon>
        <taxon>Bacteroidota</taxon>
        <taxon>Bacteroidia</taxon>
        <taxon>Bacteroidales</taxon>
        <taxon>Prevotellaceae</taxon>
        <taxon>Xylanibacter</taxon>
    </lineage>
</organism>
<keyword evidence="1" id="KW-0812">Transmembrane</keyword>
<proteinExistence type="inferred from homology"/>
<reference evidence="4" key="1">
    <citation type="submission" date="2019-04" db="EMBL/GenBank/DDBJ databases">
        <title>Evolution of Biomass-Degrading Anaerobic Consortia Revealed by Metagenomics.</title>
        <authorList>
            <person name="Peng X."/>
        </authorList>
    </citation>
    <scope>NUCLEOTIDE SEQUENCE</scope>
    <source>
        <strain evidence="4">SIG140</strain>
    </source>
</reference>
<dbReference type="GO" id="GO:0009279">
    <property type="term" value="C:cell outer membrane"/>
    <property type="evidence" value="ECO:0007669"/>
    <property type="project" value="UniProtKB-SubCell"/>
</dbReference>